<proteinExistence type="predicted"/>
<name>T1BUR8_9ZZZZ</name>
<organism evidence="1">
    <name type="scientific">mine drainage metagenome</name>
    <dbReference type="NCBI Taxonomy" id="410659"/>
    <lineage>
        <taxon>unclassified sequences</taxon>
        <taxon>metagenomes</taxon>
        <taxon>ecological metagenomes</taxon>
    </lineage>
</organism>
<dbReference type="EMBL" id="AUZY01005689">
    <property type="protein sequence ID" value="EQD57670.1"/>
    <property type="molecule type" value="Genomic_DNA"/>
</dbReference>
<feature type="non-terminal residue" evidence="1">
    <location>
        <position position="1"/>
    </location>
</feature>
<reference evidence="1" key="2">
    <citation type="journal article" date="2014" name="ISME J.">
        <title>Microbial stratification in low pH oxic and suboxic macroscopic growths along an acid mine drainage.</title>
        <authorList>
            <person name="Mendez-Garcia C."/>
            <person name="Mesa V."/>
            <person name="Sprenger R.R."/>
            <person name="Richter M."/>
            <person name="Diez M.S."/>
            <person name="Solano J."/>
            <person name="Bargiela R."/>
            <person name="Golyshina O.V."/>
            <person name="Manteca A."/>
            <person name="Ramos J.L."/>
            <person name="Gallego J.R."/>
            <person name="Llorente I."/>
            <person name="Martins Dos Santos V.A."/>
            <person name="Jensen O.N."/>
            <person name="Pelaez A.I."/>
            <person name="Sanchez J."/>
            <person name="Ferrer M."/>
        </authorList>
    </citation>
    <scope>NUCLEOTIDE SEQUENCE</scope>
</reference>
<dbReference type="AlphaFoldDB" id="T1BUR8"/>
<reference evidence="1" key="1">
    <citation type="submission" date="2013-08" db="EMBL/GenBank/DDBJ databases">
        <authorList>
            <person name="Mendez C."/>
            <person name="Richter M."/>
            <person name="Ferrer M."/>
            <person name="Sanchez J."/>
        </authorList>
    </citation>
    <scope>NUCLEOTIDE SEQUENCE</scope>
</reference>
<evidence type="ECO:0000313" key="1">
    <source>
        <dbReference type="EMBL" id="EQD57670.1"/>
    </source>
</evidence>
<comment type="caution">
    <text evidence="1">The sequence shown here is derived from an EMBL/GenBank/DDBJ whole genome shotgun (WGS) entry which is preliminary data.</text>
</comment>
<accession>T1BUR8</accession>
<protein>
    <submittedName>
        <fullName evidence="1">Uncharacterized protein</fullName>
    </submittedName>
</protein>
<sequence>GRGCPAPSAPRIFAIFTGLARQHLVGPGPDGAVVQIFAPELTKLQRLVLDLLGVPASAYQ</sequence>
<gene>
    <name evidence="1" type="ORF">B1B_08682</name>
</gene>